<evidence type="ECO:0000313" key="3">
    <source>
        <dbReference type="Proteomes" id="UP000054144"/>
    </source>
</evidence>
<sequence length="258" mass="29851">MAHVALLQRHTQANDAAITAYPKSRVPGGRERVRRDDEKLSKDRAYYQRNAEKCKARSRQHYHTVGKFQRQARTAAKKAAKLKEKEEARFHAAEKWEQRAEDEVCDRWGRSESESPRCRSCNASNESTSRHGSASGRPRVTIVTYSDGMRQALVDVSQWLANWGGERDQWKAMVEMYSNDYRAISDVRYQIQDGRAILDRIVRILRAVEHGYEDILETEPSSRATICQMWRDGVTAIETRRYFVVYIIGSPFTLPTHK</sequence>
<name>A0A0D7ABW5_9AGAR</name>
<dbReference type="AlphaFoldDB" id="A0A0D7ABW5"/>
<feature type="compositionally biased region" description="Polar residues" evidence="1">
    <location>
        <begin position="122"/>
        <end position="132"/>
    </location>
</feature>
<protein>
    <submittedName>
        <fullName evidence="2">Uncharacterized protein</fullName>
    </submittedName>
</protein>
<evidence type="ECO:0000256" key="1">
    <source>
        <dbReference type="SAM" id="MobiDB-lite"/>
    </source>
</evidence>
<dbReference type="EMBL" id="KN881833">
    <property type="protein sequence ID" value="KIY48487.1"/>
    <property type="molecule type" value="Genomic_DNA"/>
</dbReference>
<dbReference type="Proteomes" id="UP000054144">
    <property type="component" value="Unassembled WGS sequence"/>
</dbReference>
<keyword evidence="3" id="KW-1185">Reference proteome</keyword>
<organism evidence="2 3">
    <name type="scientific">Fistulina hepatica ATCC 64428</name>
    <dbReference type="NCBI Taxonomy" id="1128425"/>
    <lineage>
        <taxon>Eukaryota</taxon>
        <taxon>Fungi</taxon>
        <taxon>Dikarya</taxon>
        <taxon>Basidiomycota</taxon>
        <taxon>Agaricomycotina</taxon>
        <taxon>Agaricomycetes</taxon>
        <taxon>Agaricomycetidae</taxon>
        <taxon>Agaricales</taxon>
        <taxon>Fistulinaceae</taxon>
        <taxon>Fistulina</taxon>
    </lineage>
</organism>
<proteinExistence type="predicted"/>
<evidence type="ECO:0000313" key="2">
    <source>
        <dbReference type="EMBL" id="KIY48487.1"/>
    </source>
</evidence>
<gene>
    <name evidence="2" type="ORF">FISHEDRAFT_58980</name>
</gene>
<accession>A0A0D7ABW5</accession>
<reference evidence="2 3" key="1">
    <citation type="journal article" date="2015" name="Fungal Genet. Biol.">
        <title>Evolution of novel wood decay mechanisms in Agaricales revealed by the genome sequences of Fistulina hepatica and Cylindrobasidium torrendii.</title>
        <authorList>
            <person name="Floudas D."/>
            <person name="Held B.W."/>
            <person name="Riley R."/>
            <person name="Nagy L.G."/>
            <person name="Koehler G."/>
            <person name="Ransdell A.S."/>
            <person name="Younus H."/>
            <person name="Chow J."/>
            <person name="Chiniquy J."/>
            <person name="Lipzen A."/>
            <person name="Tritt A."/>
            <person name="Sun H."/>
            <person name="Haridas S."/>
            <person name="LaButti K."/>
            <person name="Ohm R.A."/>
            <person name="Kues U."/>
            <person name="Blanchette R.A."/>
            <person name="Grigoriev I.V."/>
            <person name="Minto R.E."/>
            <person name="Hibbett D.S."/>
        </authorList>
    </citation>
    <scope>NUCLEOTIDE SEQUENCE [LARGE SCALE GENOMIC DNA]</scope>
    <source>
        <strain evidence="2 3">ATCC 64428</strain>
    </source>
</reference>
<feature type="region of interest" description="Disordered" evidence="1">
    <location>
        <begin position="108"/>
        <end position="136"/>
    </location>
</feature>
<feature type="compositionally biased region" description="Basic and acidic residues" evidence="1">
    <location>
        <begin position="108"/>
        <end position="117"/>
    </location>
</feature>